<dbReference type="RefSeq" id="WP_072791887.1">
    <property type="nucleotide sequence ID" value="NZ_FQUL01000036.1"/>
</dbReference>
<dbReference type="PANTHER" id="PTHR33677:SF5">
    <property type="entry name" value="TRANSCRIPTIONAL REPRESSOR FRMR"/>
    <property type="match status" value="1"/>
</dbReference>
<dbReference type="Gene3D" id="1.20.58.1000">
    <property type="entry name" value="Metal-sensitive repressor, helix protomer"/>
    <property type="match status" value="1"/>
</dbReference>
<dbReference type="CDD" id="cd10148">
    <property type="entry name" value="CsoR-like_DUF156"/>
    <property type="match status" value="1"/>
</dbReference>
<sequence length="89" mass="9889">MELPQEVIDEVTKRLRRVEGQVGGLIRMVQDGRDCKDILTQLSAASKALEQAGFRLVASGMTYCLEQPEKASADGYSLEEVQKLFMKLA</sequence>
<dbReference type="InterPro" id="IPR003735">
    <property type="entry name" value="Metal_Tscrpt_repr"/>
</dbReference>
<dbReference type="GO" id="GO:0003677">
    <property type="term" value="F:DNA binding"/>
    <property type="evidence" value="ECO:0007669"/>
    <property type="project" value="UniProtKB-KW"/>
</dbReference>
<evidence type="ECO:0000313" key="3">
    <source>
        <dbReference type="EMBL" id="SHE90462.1"/>
    </source>
</evidence>
<comment type="similarity">
    <text evidence="1">Belongs to the CsoR family.</text>
</comment>
<evidence type="ECO:0000256" key="2">
    <source>
        <dbReference type="ARBA" id="ARBA00023008"/>
    </source>
</evidence>
<proteinExistence type="inferred from homology"/>
<dbReference type="STRING" id="1121881.SAMN02745225_01954"/>
<keyword evidence="4" id="KW-1185">Reference proteome</keyword>
<dbReference type="GO" id="GO:0045892">
    <property type="term" value="P:negative regulation of DNA-templated transcription"/>
    <property type="evidence" value="ECO:0007669"/>
    <property type="project" value="UniProtKB-ARBA"/>
</dbReference>
<dbReference type="EMBL" id="FQUL01000036">
    <property type="protein sequence ID" value="SHE90462.1"/>
    <property type="molecule type" value="Genomic_DNA"/>
</dbReference>
<gene>
    <name evidence="3" type="ORF">SAMN02745225_01954</name>
</gene>
<dbReference type="GO" id="GO:0046872">
    <property type="term" value="F:metal ion binding"/>
    <property type="evidence" value="ECO:0007669"/>
    <property type="project" value="InterPro"/>
</dbReference>
<keyword evidence="3" id="KW-0238">DNA-binding</keyword>
<organism evidence="3 4">
    <name type="scientific">Ferrithrix thermotolerans DSM 19514</name>
    <dbReference type="NCBI Taxonomy" id="1121881"/>
    <lineage>
        <taxon>Bacteria</taxon>
        <taxon>Bacillati</taxon>
        <taxon>Actinomycetota</taxon>
        <taxon>Acidimicrobiia</taxon>
        <taxon>Acidimicrobiales</taxon>
        <taxon>Acidimicrobiaceae</taxon>
        <taxon>Ferrithrix</taxon>
    </lineage>
</organism>
<dbReference type="InterPro" id="IPR038390">
    <property type="entry name" value="Metal_Tscrpt_repr_sf"/>
</dbReference>
<accession>A0A1M4XBA2</accession>
<dbReference type="Pfam" id="PF02583">
    <property type="entry name" value="Trns_repr_metal"/>
    <property type="match status" value="1"/>
</dbReference>
<reference evidence="4" key="1">
    <citation type="submission" date="2016-11" db="EMBL/GenBank/DDBJ databases">
        <authorList>
            <person name="Varghese N."/>
            <person name="Submissions S."/>
        </authorList>
    </citation>
    <scope>NUCLEOTIDE SEQUENCE [LARGE SCALE GENOMIC DNA]</scope>
    <source>
        <strain evidence="4">DSM 19514</strain>
    </source>
</reference>
<evidence type="ECO:0000313" key="4">
    <source>
        <dbReference type="Proteomes" id="UP000184295"/>
    </source>
</evidence>
<keyword evidence="2" id="KW-0186">Copper</keyword>
<protein>
    <submittedName>
        <fullName evidence="3">DNA-binding transcriptional regulator, FrmR family</fullName>
    </submittedName>
</protein>
<name>A0A1M4XBA2_9ACTN</name>
<evidence type="ECO:0000256" key="1">
    <source>
        <dbReference type="ARBA" id="ARBA00005428"/>
    </source>
</evidence>
<dbReference type="AlphaFoldDB" id="A0A1M4XBA2"/>
<dbReference type="OrthoDB" id="9809524at2"/>
<dbReference type="Proteomes" id="UP000184295">
    <property type="component" value="Unassembled WGS sequence"/>
</dbReference>
<dbReference type="PANTHER" id="PTHR33677">
    <property type="entry name" value="TRANSCRIPTIONAL REPRESSOR FRMR-RELATED"/>
    <property type="match status" value="1"/>
</dbReference>